<feature type="transmembrane region" description="Helical" evidence="1">
    <location>
        <begin position="88"/>
        <end position="110"/>
    </location>
</feature>
<protein>
    <recommendedName>
        <fullName evidence="4">Transmembrane protein</fullName>
    </recommendedName>
</protein>
<gene>
    <name evidence="2" type="ORF">PanWU01x14_211880</name>
</gene>
<dbReference type="Proteomes" id="UP000237105">
    <property type="component" value="Unassembled WGS sequence"/>
</dbReference>
<evidence type="ECO:0000313" key="2">
    <source>
        <dbReference type="EMBL" id="PON52073.1"/>
    </source>
</evidence>
<reference evidence="3" key="1">
    <citation type="submission" date="2016-06" db="EMBL/GenBank/DDBJ databases">
        <title>Parallel loss of symbiosis genes in relatives of nitrogen-fixing non-legume Parasponia.</title>
        <authorList>
            <person name="Van Velzen R."/>
            <person name="Holmer R."/>
            <person name="Bu F."/>
            <person name="Rutten L."/>
            <person name="Van Zeijl A."/>
            <person name="Liu W."/>
            <person name="Santuari L."/>
            <person name="Cao Q."/>
            <person name="Sharma T."/>
            <person name="Shen D."/>
            <person name="Roswanjaya Y."/>
            <person name="Wardhani T."/>
            <person name="Kalhor M.S."/>
            <person name="Jansen J."/>
            <person name="Van den Hoogen J."/>
            <person name="Gungor B."/>
            <person name="Hartog M."/>
            <person name="Hontelez J."/>
            <person name="Verver J."/>
            <person name="Yang W.-C."/>
            <person name="Schijlen E."/>
            <person name="Repin R."/>
            <person name="Schilthuizen M."/>
            <person name="Schranz E."/>
            <person name="Heidstra R."/>
            <person name="Miyata K."/>
            <person name="Fedorova E."/>
            <person name="Kohlen W."/>
            <person name="Bisseling T."/>
            <person name="Smit S."/>
            <person name="Geurts R."/>
        </authorList>
    </citation>
    <scope>NUCLEOTIDE SEQUENCE [LARGE SCALE GENOMIC DNA]</scope>
    <source>
        <strain evidence="3">cv. WU1-14</strain>
    </source>
</reference>
<name>A0A2P5BTF6_PARAD</name>
<evidence type="ECO:0000313" key="3">
    <source>
        <dbReference type="Proteomes" id="UP000237105"/>
    </source>
</evidence>
<proteinExistence type="predicted"/>
<organism evidence="2 3">
    <name type="scientific">Parasponia andersonii</name>
    <name type="common">Sponia andersonii</name>
    <dbReference type="NCBI Taxonomy" id="3476"/>
    <lineage>
        <taxon>Eukaryota</taxon>
        <taxon>Viridiplantae</taxon>
        <taxon>Streptophyta</taxon>
        <taxon>Embryophyta</taxon>
        <taxon>Tracheophyta</taxon>
        <taxon>Spermatophyta</taxon>
        <taxon>Magnoliopsida</taxon>
        <taxon>eudicotyledons</taxon>
        <taxon>Gunneridae</taxon>
        <taxon>Pentapetalae</taxon>
        <taxon>rosids</taxon>
        <taxon>fabids</taxon>
        <taxon>Rosales</taxon>
        <taxon>Cannabaceae</taxon>
        <taxon>Parasponia</taxon>
    </lineage>
</organism>
<accession>A0A2P5BTF6</accession>
<evidence type="ECO:0000256" key="1">
    <source>
        <dbReference type="SAM" id="Phobius"/>
    </source>
</evidence>
<keyword evidence="1" id="KW-0812">Transmembrane</keyword>
<comment type="caution">
    <text evidence="2">The sequence shown here is derived from an EMBL/GenBank/DDBJ whole genome shotgun (WGS) entry which is preliminary data.</text>
</comment>
<keyword evidence="1" id="KW-1133">Transmembrane helix</keyword>
<feature type="transmembrane region" description="Helical" evidence="1">
    <location>
        <begin position="54"/>
        <end position="76"/>
    </location>
</feature>
<dbReference type="EMBL" id="JXTB01000225">
    <property type="protein sequence ID" value="PON52073.1"/>
    <property type="molecule type" value="Genomic_DNA"/>
</dbReference>
<keyword evidence="1" id="KW-0472">Membrane</keyword>
<dbReference type="AlphaFoldDB" id="A0A2P5BTF6"/>
<feature type="transmembrane region" description="Helical" evidence="1">
    <location>
        <begin position="12"/>
        <end position="34"/>
    </location>
</feature>
<keyword evidence="3" id="KW-1185">Reference proteome</keyword>
<sequence length="113" mass="13427">MWIRKLAERGIMMPSFIFTVHIVFNLNIYIYIYIYIYFSVHFAARIFFLDSSPIYSLSLPLTFISVPLDLVMLPTSEGSISPPSSHSCFFYFPFFFSVYFLETRIVIWIFQVF</sequence>
<evidence type="ECO:0008006" key="4">
    <source>
        <dbReference type="Google" id="ProtNLM"/>
    </source>
</evidence>